<dbReference type="EMBL" id="KZ613943">
    <property type="protein sequence ID" value="PMD42728.1"/>
    <property type="molecule type" value="Genomic_DNA"/>
</dbReference>
<dbReference type="AlphaFoldDB" id="A0A2J6RW36"/>
<organism evidence="1 2">
    <name type="scientific">Hyaloscypha variabilis (strain UAMH 11265 / GT02V1 / F)</name>
    <name type="common">Meliniomyces variabilis</name>
    <dbReference type="NCBI Taxonomy" id="1149755"/>
    <lineage>
        <taxon>Eukaryota</taxon>
        <taxon>Fungi</taxon>
        <taxon>Dikarya</taxon>
        <taxon>Ascomycota</taxon>
        <taxon>Pezizomycotina</taxon>
        <taxon>Leotiomycetes</taxon>
        <taxon>Helotiales</taxon>
        <taxon>Hyaloscyphaceae</taxon>
        <taxon>Hyaloscypha</taxon>
        <taxon>Hyaloscypha variabilis</taxon>
    </lineage>
</organism>
<sequence length="164" mass="18941">MPALQRIIPSRGKEFWDTLDPDNMKQVLEAVKEEFKRPESAHELHYLNTMSRGSPIGDSKPCYRDCLIFLLRGEFIIGGQGRVIDTGCAYRVKDEAWIWLCGTTTIVVMEEGEQRGECLRCTQESRELKPAERDGTRKEKKRAKKLLDEKFQALSASSRLHRPW</sequence>
<dbReference type="OrthoDB" id="3458118at2759"/>
<accession>A0A2J6RW36</accession>
<evidence type="ECO:0000313" key="1">
    <source>
        <dbReference type="EMBL" id="PMD42728.1"/>
    </source>
</evidence>
<keyword evidence="2" id="KW-1185">Reference proteome</keyword>
<name>A0A2J6RW36_HYAVF</name>
<reference evidence="1 2" key="1">
    <citation type="submission" date="2016-04" db="EMBL/GenBank/DDBJ databases">
        <title>A degradative enzymes factory behind the ericoid mycorrhizal symbiosis.</title>
        <authorList>
            <consortium name="DOE Joint Genome Institute"/>
            <person name="Martino E."/>
            <person name="Morin E."/>
            <person name="Grelet G."/>
            <person name="Kuo A."/>
            <person name="Kohler A."/>
            <person name="Daghino S."/>
            <person name="Barry K."/>
            <person name="Choi C."/>
            <person name="Cichocki N."/>
            <person name="Clum A."/>
            <person name="Copeland A."/>
            <person name="Hainaut M."/>
            <person name="Haridas S."/>
            <person name="Labutti K."/>
            <person name="Lindquist E."/>
            <person name="Lipzen A."/>
            <person name="Khouja H.-R."/>
            <person name="Murat C."/>
            <person name="Ohm R."/>
            <person name="Olson A."/>
            <person name="Spatafora J."/>
            <person name="Veneault-Fourrey C."/>
            <person name="Henrissat B."/>
            <person name="Grigoriev I."/>
            <person name="Martin F."/>
            <person name="Perotto S."/>
        </authorList>
    </citation>
    <scope>NUCLEOTIDE SEQUENCE [LARGE SCALE GENOMIC DNA]</scope>
    <source>
        <strain evidence="1 2">F</strain>
    </source>
</reference>
<protein>
    <submittedName>
        <fullName evidence="1">Uncharacterized protein</fullName>
    </submittedName>
</protein>
<proteinExistence type="predicted"/>
<dbReference type="Proteomes" id="UP000235786">
    <property type="component" value="Unassembled WGS sequence"/>
</dbReference>
<gene>
    <name evidence="1" type="ORF">L207DRAFT_632462</name>
</gene>
<evidence type="ECO:0000313" key="2">
    <source>
        <dbReference type="Proteomes" id="UP000235786"/>
    </source>
</evidence>